<dbReference type="CDD" id="cd13857">
    <property type="entry name" value="CuRO_1_Diphenol_Ox"/>
    <property type="match status" value="1"/>
</dbReference>
<feature type="domain" description="Plastocyanin-like" evidence="8">
    <location>
        <begin position="415"/>
        <end position="552"/>
    </location>
</feature>
<protein>
    <recommendedName>
        <fullName evidence="12">Multicopper oxidase</fullName>
    </recommendedName>
</protein>
<keyword evidence="2" id="KW-0410">Iron transport</keyword>
<dbReference type="GO" id="GO:0005507">
    <property type="term" value="F:copper ion binding"/>
    <property type="evidence" value="ECO:0007669"/>
    <property type="project" value="InterPro"/>
</dbReference>
<keyword evidence="5" id="KW-0186">Copper</keyword>
<dbReference type="GO" id="GO:0016491">
    <property type="term" value="F:oxidoreductase activity"/>
    <property type="evidence" value="ECO:0007669"/>
    <property type="project" value="UniProtKB-KW"/>
</dbReference>
<gene>
    <name evidence="10" type="ORF">WICANDRAFT_82796</name>
</gene>
<dbReference type="InterPro" id="IPR002355">
    <property type="entry name" value="Cu_oxidase_Cu_BS"/>
</dbReference>
<dbReference type="InterPro" id="IPR011706">
    <property type="entry name" value="Cu-oxidase_C"/>
</dbReference>
<dbReference type="InterPro" id="IPR045087">
    <property type="entry name" value="Cu-oxidase_fam"/>
</dbReference>
<proteinExistence type="inferred from homology"/>
<keyword evidence="2" id="KW-0408">Iron</keyword>
<dbReference type="CDD" id="cd13886">
    <property type="entry name" value="CuRO_2_MCO_like_1"/>
    <property type="match status" value="1"/>
</dbReference>
<dbReference type="GO" id="GO:0006826">
    <property type="term" value="P:iron ion transport"/>
    <property type="evidence" value="ECO:0007669"/>
    <property type="project" value="UniProtKB-KW"/>
</dbReference>
<dbReference type="Pfam" id="PF07731">
    <property type="entry name" value="Cu-oxidase_2"/>
    <property type="match status" value="1"/>
</dbReference>
<organism evidence="10 11">
    <name type="scientific">Wickerhamomyces anomalus (strain ATCC 58044 / CBS 1984 / NCYC 433 / NRRL Y-366-8)</name>
    <name type="common">Yeast</name>
    <name type="synonym">Hansenula anomala</name>
    <dbReference type="NCBI Taxonomy" id="683960"/>
    <lineage>
        <taxon>Eukaryota</taxon>
        <taxon>Fungi</taxon>
        <taxon>Dikarya</taxon>
        <taxon>Ascomycota</taxon>
        <taxon>Saccharomycotina</taxon>
        <taxon>Saccharomycetes</taxon>
        <taxon>Phaffomycetales</taxon>
        <taxon>Wickerhamomycetaceae</taxon>
        <taxon>Wickerhamomyces</taxon>
    </lineage>
</organism>
<comment type="similarity">
    <text evidence="1">Belongs to the multicopper oxidase family.</text>
</comment>
<dbReference type="InterPro" id="IPR011707">
    <property type="entry name" value="Cu-oxidase-like_N"/>
</dbReference>
<dbReference type="CDD" id="cd13910">
    <property type="entry name" value="CuRO_3_MCO_like_4"/>
    <property type="match status" value="1"/>
</dbReference>
<evidence type="ECO:0000259" key="8">
    <source>
        <dbReference type="Pfam" id="PF07731"/>
    </source>
</evidence>
<evidence type="ECO:0000259" key="9">
    <source>
        <dbReference type="Pfam" id="PF07732"/>
    </source>
</evidence>
<sequence>MRIREYYTHFNTLPNWKLDTNKDYSIPQDWDFHAKPTTREYNFTISDILASPDGVLRNLTVINGKFPGPMVECNAGDTLKINVFNNGSDPTTIHFHGLFFNGTNYYDGANNINQCEIPSNRSFTYEFKVDESQYGTYWYHSHFGTQYADGVLGPVVIHSKEEKKLVGHLYDQDLVVLISDYYHDVAKNYLDDYLASNNENDEPTPDNGLIQGSNVFNKPQDYYRSTEFIQDHSAHHMFNLKPDTKYRLRIINSGFFADIDYSIDQHPLTIIEADGTLVDPIDVEVLNIAVAQRYSVIINTNATSDNNLFWMHAKLNNYCFGHDNDWLNTDVKALVSYNDKNFYNLVSSLPQPPTSKEYNYWQNPECKELDESLLHPLVKDNAPSNYNHHFRLDASFMIGAYQLDRGFFNSTTYRPMKTSTLYKQISNVSDNDPDWLKTGSIIPWDDQLIININEPNQVVDILINNLDDGSHPFHLHGYKFWILKTSSGNFKFNQYDEIDPNKEYMKRDTINIPGYGYALIRLIADNPGVWPFHCHIGWHMEAGLLMQLNVLPSVYRDWKFPESWLEMCDLKQQS</sequence>
<dbReference type="Gene3D" id="2.60.40.420">
    <property type="entry name" value="Cupredoxins - blue copper proteins"/>
    <property type="match status" value="3"/>
</dbReference>
<keyword evidence="6" id="KW-0813">Transport</keyword>
<dbReference type="Pfam" id="PF00394">
    <property type="entry name" value="Cu-oxidase"/>
    <property type="match status" value="1"/>
</dbReference>
<evidence type="ECO:0000256" key="2">
    <source>
        <dbReference type="ARBA" id="ARBA00022496"/>
    </source>
</evidence>
<dbReference type="AlphaFoldDB" id="A0A1E3PBY4"/>
<dbReference type="Proteomes" id="UP000094112">
    <property type="component" value="Unassembled WGS sequence"/>
</dbReference>
<evidence type="ECO:0000256" key="4">
    <source>
        <dbReference type="ARBA" id="ARBA00023002"/>
    </source>
</evidence>
<keyword evidence="4" id="KW-0560">Oxidoreductase</keyword>
<dbReference type="SUPFAM" id="SSF49503">
    <property type="entry name" value="Cupredoxins"/>
    <property type="match status" value="3"/>
</dbReference>
<evidence type="ECO:0000313" key="11">
    <source>
        <dbReference type="Proteomes" id="UP000094112"/>
    </source>
</evidence>
<evidence type="ECO:0000256" key="6">
    <source>
        <dbReference type="ARBA" id="ARBA00023065"/>
    </source>
</evidence>
<reference evidence="10 11" key="1">
    <citation type="journal article" date="2016" name="Proc. Natl. Acad. Sci. U.S.A.">
        <title>Comparative genomics of biotechnologically important yeasts.</title>
        <authorList>
            <person name="Riley R."/>
            <person name="Haridas S."/>
            <person name="Wolfe K.H."/>
            <person name="Lopes M.R."/>
            <person name="Hittinger C.T."/>
            <person name="Goeker M."/>
            <person name="Salamov A.A."/>
            <person name="Wisecaver J.H."/>
            <person name="Long T.M."/>
            <person name="Calvey C.H."/>
            <person name="Aerts A.L."/>
            <person name="Barry K.W."/>
            <person name="Choi C."/>
            <person name="Clum A."/>
            <person name="Coughlan A.Y."/>
            <person name="Deshpande S."/>
            <person name="Douglass A.P."/>
            <person name="Hanson S.J."/>
            <person name="Klenk H.-P."/>
            <person name="LaButti K.M."/>
            <person name="Lapidus A."/>
            <person name="Lindquist E.A."/>
            <person name="Lipzen A.M."/>
            <person name="Meier-Kolthoff J.P."/>
            <person name="Ohm R.A."/>
            <person name="Otillar R.P."/>
            <person name="Pangilinan J.L."/>
            <person name="Peng Y."/>
            <person name="Rokas A."/>
            <person name="Rosa C.A."/>
            <person name="Scheuner C."/>
            <person name="Sibirny A.A."/>
            <person name="Slot J.C."/>
            <person name="Stielow J.B."/>
            <person name="Sun H."/>
            <person name="Kurtzman C.P."/>
            <person name="Blackwell M."/>
            <person name="Grigoriev I.V."/>
            <person name="Jeffries T.W."/>
        </authorList>
    </citation>
    <scope>NUCLEOTIDE SEQUENCE [LARGE SCALE GENOMIC DNA]</scope>
    <source>
        <strain evidence="11">ATCC 58044 / CBS 1984 / NCYC 433 / NRRL Y-366-8</strain>
    </source>
</reference>
<evidence type="ECO:0000256" key="1">
    <source>
        <dbReference type="ARBA" id="ARBA00010609"/>
    </source>
</evidence>
<name>A0A1E3PBY4_WICAA</name>
<dbReference type="InterPro" id="IPR008972">
    <property type="entry name" value="Cupredoxin"/>
</dbReference>
<keyword evidence="6" id="KW-0406">Ion transport</keyword>
<dbReference type="PROSITE" id="PS00079">
    <property type="entry name" value="MULTICOPPER_OXIDASE1"/>
    <property type="match status" value="1"/>
</dbReference>
<dbReference type="EMBL" id="KV454208">
    <property type="protein sequence ID" value="ODQ62888.1"/>
    <property type="molecule type" value="Genomic_DNA"/>
</dbReference>
<dbReference type="STRING" id="683960.A0A1E3PBY4"/>
<dbReference type="OrthoDB" id="2121828at2759"/>
<feature type="domain" description="Plastocyanin-like" evidence="7">
    <location>
        <begin position="173"/>
        <end position="337"/>
    </location>
</feature>
<dbReference type="Pfam" id="PF07732">
    <property type="entry name" value="Cu-oxidase_3"/>
    <property type="match status" value="1"/>
</dbReference>
<dbReference type="PANTHER" id="PTHR11709">
    <property type="entry name" value="MULTI-COPPER OXIDASE"/>
    <property type="match status" value="1"/>
</dbReference>
<evidence type="ECO:0000256" key="3">
    <source>
        <dbReference type="ARBA" id="ARBA00022723"/>
    </source>
</evidence>
<dbReference type="InterPro" id="IPR033138">
    <property type="entry name" value="Cu_oxidase_CS"/>
</dbReference>
<dbReference type="FunFam" id="2.60.40.420:FF:000045">
    <property type="entry name" value="Laccase 2"/>
    <property type="match status" value="1"/>
</dbReference>
<dbReference type="PROSITE" id="PS00080">
    <property type="entry name" value="MULTICOPPER_OXIDASE2"/>
    <property type="match status" value="1"/>
</dbReference>
<dbReference type="RefSeq" id="XP_019042095.1">
    <property type="nucleotide sequence ID" value="XM_019185443.1"/>
</dbReference>
<dbReference type="InterPro" id="IPR001117">
    <property type="entry name" value="Cu-oxidase_2nd"/>
</dbReference>
<feature type="domain" description="Plastocyanin-like" evidence="9">
    <location>
        <begin position="50"/>
        <end position="161"/>
    </location>
</feature>
<evidence type="ECO:0000313" key="10">
    <source>
        <dbReference type="EMBL" id="ODQ62888.1"/>
    </source>
</evidence>
<evidence type="ECO:0000259" key="7">
    <source>
        <dbReference type="Pfam" id="PF00394"/>
    </source>
</evidence>
<dbReference type="GeneID" id="30202689"/>
<evidence type="ECO:0008006" key="12">
    <source>
        <dbReference type="Google" id="ProtNLM"/>
    </source>
</evidence>
<dbReference type="PANTHER" id="PTHR11709:SF414">
    <property type="entry name" value="ADR239WP"/>
    <property type="match status" value="1"/>
</dbReference>
<keyword evidence="11" id="KW-1185">Reference proteome</keyword>
<evidence type="ECO:0000256" key="5">
    <source>
        <dbReference type="ARBA" id="ARBA00023008"/>
    </source>
</evidence>
<accession>A0A1E3PBY4</accession>
<keyword evidence="3" id="KW-0479">Metal-binding</keyword>